<gene>
    <name evidence="4" type="ORF">BB8028_0002g00810</name>
</gene>
<evidence type="ECO:0000256" key="3">
    <source>
        <dbReference type="SAM" id="SignalP"/>
    </source>
</evidence>
<feature type="chain" id="PRO_5015630573" evidence="3">
    <location>
        <begin position="27"/>
        <end position="505"/>
    </location>
</feature>
<feature type="region of interest" description="Disordered" evidence="2">
    <location>
        <begin position="320"/>
        <end position="356"/>
    </location>
</feature>
<evidence type="ECO:0000313" key="5">
    <source>
        <dbReference type="Proteomes" id="UP000237441"/>
    </source>
</evidence>
<evidence type="ECO:0000256" key="2">
    <source>
        <dbReference type="SAM" id="MobiDB-lite"/>
    </source>
</evidence>
<feature type="coiled-coil region" evidence="1">
    <location>
        <begin position="267"/>
        <end position="294"/>
    </location>
</feature>
<sequence>MIVSTGAHATGSLSWLSWCCIPLSLTFHCQPQSHVEEKMSAAVVTDQPEPQARLLFGRSSTESSLRLARTASKSTAQSAKLGIFGRQRNQSDASSRKMLISAPTDFRHLTSGSQHAFPVMPLSMHHSEVLHAPPTREFLRIPGQSAPAHDWEPELRREGLRAFRPSELRRFRTQHRLSPLLPPFELPCISPTPPPAYAREEAECSSELHPQRSMPSLSCVSTRATPESFSHSSGVGDWNSSPKSLTDTHKNSSIQMARSGSYTAPAVEAIRARVVTAMQEVERLQKKIDDVVERQSLYNPSRPSSAHSFHSLSRTLTDLEPMPSIPALPPSAPSFAERLHGEDGLSTGPADLSTRSNINDGLGTKCTGIQRQACPPPLACDKTTNPMPPPLPLVLRPPLRKKKPFSGRFSGFVFSEPPRESSLACVAKIKDIDGFYSCVPDNRAHHSYESLHSMSTSNCGDNSETRSQPSLYYTPSPHELPTPVERCVTFGQEAKGLPFSVGIAL</sequence>
<evidence type="ECO:0000256" key="1">
    <source>
        <dbReference type="SAM" id="Coils"/>
    </source>
</evidence>
<dbReference type="OrthoDB" id="3595619at2759"/>
<feature type="region of interest" description="Disordered" evidence="2">
    <location>
        <begin position="452"/>
        <end position="473"/>
    </location>
</feature>
<name>A0A2S7Y0R8_BEABA</name>
<feature type="compositionally biased region" description="Pro residues" evidence="2">
    <location>
        <begin position="323"/>
        <end position="332"/>
    </location>
</feature>
<organism evidence="4 5">
    <name type="scientific">Beauveria bassiana</name>
    <name type="common">White muscardine disease fungus</name>
    <name type="synonym">Tritirachium shiotae</name>
    <dbReference type="NCBI Taxonomy" id="176275"/>
    <lineage>
        <taxon>Eukaryota</taxon>
        <taxon>Fungi</taxon>
        <taxon>Dikarya</taxon>
        <taxon>Ascomycota</taxon>
        <taxon>Pezizomycotina</taxon>
        <taxon>Sordariomycetes</taxon>
        <taxon>Hypocreomycetidae</taxon>
        <taxon>Hypocreales</taxon>
        <taxon>Cordycipitaceae</taxon>
        <taxon>Beauveria</taxon>
    </lineage>
</organism>
<feature type="region of interest" description="Disordered" evidence="2">
    <location>
        <begin position="225"/>
        <end position="257"/>
    </location>
</feature>
<accession>A0A2S7Y0R8</accession>
<reference evidence="4 5" key="1">
    <citation type="submission" date="2016-07" db="EMBL/GenBank/DDBJ databases">
        <title>Comparative genomics of the entomopathogenic fungus Beauveria bassiana.</title>
        <authorList>
            <person name="Valero Jimenez C.A."/>
            <person name="Zwaan B.J."/>
            <person name="Van Kan J.A."/>
            <person name="Takken W."/>
            <person name="Debets A.J."/>
            <person name="Schoustra S.E."/>
            <person name="Koenraadt C.J."/>
        </authorList>
    </citation>
    <scope>NUCLEOTIDE SEQUENCE [LARGE SCALE GENOMIC DNA]</scope>
    <source>
        <strain evidence="4 5">ARSEF 8028</strain>
    </source>
</reference>
<keyword evidence="1" id="KW-0175">Coiled coil</keyword>
<feature type="signal peptide" evidence="3">
    <location>
        <begin position="1"/>
        <end position="26"/>
    </location>
</feature>
<comment type="caution">
    <text evidence="4">The sequence shown here is derived from an EMBL/GenBank/DDBJ whole genome shotgun (WGS) entry which is preliminary data.</text>
</comment>
<dbReference type="Proteomes" id="UP000237441">
    <property type="component" value="Unassembled WGS sequence"/>
</dbReference>
<dbReference type="EMBL" id="JRHA01000002">
    <property type="protein sequence ID" value="PQK09757.1"/>
    <property type="molecule type" value="Genomic_DNA"/>
</dbReference>
<dbReference type="AlphaFoldDB" id="A0A2S7Y0R8"/>
<protein>
    <submittedName>
        <fullName evidence="4">Uncharacterized protein</fullName>
    </submittedName>
</protein>
<keyword evidence="3" id="KW-0732">Signal</keyword>
<proteinExistence type="predicted"/>
<evidence type="ECO:0000313" key="4">
    <source>
        <dbReference type="EMBL" id="PQK09757.1"/>
    </source>
</evidence>